<gene>
    <name evidence="2" type="ORF">NCTC8580_00214</name>
</gene>
<sequence length="283" mass="32090">MEKFDDVSVLNEMVFSASTENELQERFKDIYRRINDENEYDESGHIAFLPLSRLNSRQERQECRDIISDVIEGGFFTSGPYIGKIEGVLSNFYDAHTCIATSSGTDALKVALKSVGVGPGDELTMPLVRDCSYSKNLLCIWEKSHYPLCTVNPFEVFPLKEQLLMLEAAANTIMLLSEGVLQPEGKFAELFQAEPQKDFTNGLTTEENFWREVHLAANQSLMQAQQDPEAARSLYRILTYGEVTPMAQEKVRALFVRENIPLEFIFPTVTENAYRKSAPPHQL</sequence>
<keyword evidence="1" id="KW-0663">Pyridoxal phosphate</keyword>
<organism evidence="2 3">
    <name type="scientific">Yersinia pseudotuberculosis</name>
    <dbReference type="NCBI Taxonomy" id="633"/>
    <lineage>
        <taxon>Bacteria</taxon>
        <taxon>Pseudomonadati</taxon>
        <taxon>Pseudomonadota</taxon>
        <taxon>Gammaproteobacteria</taxon>
        <taxon>Enterobacterales</taxon>
        <taxon>Yersiniaceae</taxon>
        <taxon>Yersinia</taxon>
    </lineage>
</organism>
<proteinExistence type="predicted"/>
<dbReference type="Pfam" id="PF01041">
    <property type="entry name" value="DegT_DnrJ_EryC1"/>
    <property type="match status" value="1"/>
</dbReference>
<dbReference type="InterPro" id="IPR000653">
    <property type="entry name" value="DegT/StrS_aminotransferase"/>
</dbReference>
<evidence type="ECO:0000256" key="1">
    <source>
        <dbReference type="ARBA" id="ARBA00022898"/>
    </source>
</evidence>
<evidence type="ECO:0000313" key="2">
    <source>
        <dbReference type="EMBL" id="SUP80173.1"/>
    </source>
</evidence>
<dbReference type="EMBL" id="UHJC01000001">
    <property type="protein sequence ID" value="SUP80173.1"/>
    <property type="molecule type" value="Genomic_DNA"/>
</dbReference>
<dbReference type="InterPro" id="IPR015421">
    <property type="entry name" value="PyrdxlP-dep_Trfase_major"/>
</dbReference>
<dbReference type="Proteomes" id="UP000255087">
    <property type="component" value="Unassembled WGS sequence"/>
</dbReference>
<keyword evidence="2" id="KW-0808">Transferase</keyword>
<dbReference type="SUPFAM" id="SSF53383">
    <property type="entry name" value="PLP-dependent transferases"/>
    <property type="match status" value="1"/>
</dbReference>
<accession>A0A380Q316</accession>
<evidence type="ECO:0000313" key="3">
    <source>
        <dbReference type="Proteomes" id="UP000255087"/>
    </source>
</evidence>
<dbReference type="InterPro" id="IPR015424">
    <property type="entry name" value="PyrdxlP-dep_Trfase"/>
</dbReference>
<keyword evidence="2" id="KW-0032">Aminotransferase</keyword>
<name>A0A380Q316_YERPU</name>
<dbReference type="GO" id="GO:0008483">
    <property type="term" value="F:transaminase activity"/>
    <property type="evidence" value="ECO:0007669"/>
    <property type="project" value="UniProtKB-KW"/>
</dbReference>
<protein>
    <submittedName>
        <fullName evidence="2">UDP-4-amino-4-deoxy-L-arabinose--oxoglutarate aminotransferase</fullName>
    </submittedName>
</protein>
<reference evidence="2 3" key="1">
    <citation type="submission" date="2018-06" db="EMBL/GenBank/DDBJ databases">
        <authorList>
            <consortium name="Pathogen Informatics"/>
            <person name="Doyle S."/>
        </authorList>
    </citation>
    <scope>NUCLEOTIDE SEQUENCE [LARGE SCALE GENOMIC DNA]</scope>
    <source>
        <strain evidence="2 3">NCTC8580</strain>
    </source>
</reference>
<dbReference type="AlphaFoldDB" id="A0A380Q316"/>
<dbReference type="Gene3D" id="3.40.640.10">
    <property type="entry name" value="Type I PLP-dependent aspartate aminotransferase-like (Major domain)"/>
    <property type="match status" value="1"/>
</dbReference>